<dbReference type="AlphaFoldDB" id="E0CXQ8"/>
<dbReference type="Proteomes" id="UP000000589">
    <property type="component" value="Chromosome 10"/>
</dbReference>
<name>E0CXQ8_MOUSE</name>
<sequence length="46" mass="4918">MAPANLGLTPHWVMLLGAVLLLLLSGASAQEPPRVVGSLWIEIRLL</sequence>
<evidence type="ECO:0000313" key="2">
    <source>
        <dbReference type="Ensembl" id="ENSMUSP00000125094.2"/>
    </source>
</evidence>
<feature type="signal peptide" evidence="1">
    <location>
        <begin position="1"/>
        <end position="29"/>
    </location>
</feature>
<dbReference type="AGR" id="MGI:2652132"/>
<protein>
    <submittedName>
        <fullName evidence="2">Pituitary tumor-transforming 1 interacting protein</fullName>
    </submittedName>
</protein>
<reference evidence="2" key="3">
    <citation type="submission" date="2025-08" db="UniProtKB">
        <authorList>
            <consortium name="Ensembl"/>
        </authorList>
    </citation>
    <scope>IDENTIFICATION</scope>
    <source>
        <strain evidence="2">C57BL/6J</strain>
    </source>
</reference>
<reference evidence="2" key="4">
    <citation type="submission" date="2025-09" db="UniProtKB">
        <authorList>
            <consortium name="Ensembl"/>
        </authorList>
    </citation>
    <scope>IDENTIFICATION</scope>
    <source>
        <strain evidence="2">C57BL/6J</strain>
    </source>
</reference>
<evidence type="ECO:0000256" key="1">
    <source>
        <dbReference type="SAM" id="SignalP"/>
    </source>
</evidence>
<dbReference type="HOGENOM" id="CLU_217344_0_0_1"/>
<keyword evidence="1" id="KW-0732">Signal</keyword>
<gene>
    <name evidence="2 3" type="primary">Pttg1ip</name>
</gene>
<evidence type="ECO:0000313" key="3">
    <source>
        <dbReference type="MGI" id="MGI:2652132"/>
    </source>
</evidence>
<feature type="chain" id="PRO_5003133301" evidence="1">
    <location>
        <begin position="30"/>
        <end position="46"/>
    </location>
</feature>
<accession>E0CXQ8</accession>
<dbReference type="VEuPathDB" id="HostDB:ENSMUSG00000009291"/>
<evidence type="ECO:0000313" key="4">
    <source>
        <dbReference type="Proteomes" id="UP000000589"/>
    </source>
</evidence>
<dbReference type="Bgee" id="ENSMUSG00000009291">
    <property type="expression patterns" value="Expressed in epithelium of stomach and 275 other cell types or tissues"/>
</dbReference>
<organism evidence="2 4">
    <name type="scientific">Mus musculus</name>
    <name type="common">Mouse</name>
    <dbReference type="NCBI Taxonomy" id="10090"/>
    <lineage>
        <taxon>Eukaryota</taxon>
        <taxon>Metazoa</taxon>
        <taxon>Chordata</taxon>
        <taxon>Craniata</taxon>
        <taxon>Vertebrata</taxon>
        <taxon>Euteleostomi</taxon>
        <taxon>Mammalia</taxon>
        <taxon>Eutheria</taxon>
        <taxon>Euarchontoglires</taxon>
        <taxon>Glires</taxon>
        <taxon>Rodentia</taxon>
        <taxon>Myomorpha</taxon>
        <taxon>Muroidea</taxon>
        <taxon>Muridae</taxon>
        <taxon>Murinae</taxon>
        <taxon>Mus</taxon>
        <taxon>Mus</taxon>
    </lineage>
</organism>
<keyword evidence="4" id="KW-1185">Reference proteome</keyword>
<reference evidence="2 4" key="2">
    <citation type="journal article" date="2011" name="PLoS Biol.">
        <title>Modernizing reference genome assemblies.</title>
        <authorList>
            <person name="Church D.M."/>
            <person name="Schneider V.A."/>
            <person name="Graves T."/>
            <person name="Auger K."/>
            <person name="Cunningham F."/>
            <person name="Bouk N."/>
            <person name="Chen H.C."/>
            <person name="Agarwala R."/>
            <person name="McLaren W.M."/>
            <person name="Ritchie G.R."/>
            <person name="Albracht D."/>
            <person name="Kremitzki M."/>
            <person name="Rock S."/>
            <person name="Kotkiewicz H."/>
            <person name="Kremitzki C."/>
            <person name="Wollam A."/>
            <person name="Trani L."/>
            <person name="Fulton L."/>
            <person name="Fulton R."/>
            <person name="Matthews L."/>
            <person name="Whitehead S."/>
            <person name="Chow W."/>
            <person name="Torrance J."/>
            <person name="Dunn M."/>
            <person name="Harden G."/>
            <person name="Threadgold G."/>
            <person name="Wood J."/>
            <person name="Collins J."/>
            <person name="Heath P."/>
            <person name="Griffiths G."/>
            <person name="Pelan S."/>
            <person name="Grafham D."/>
            <person name="Eichler E.E."/>
            <person name="Weinstock G."/>
            <person name="Mardis E.R."/>
            <person name="Wilson R.K."/>
            <person name="Howe K."/>
            <person name="Flicek P."/>
            <person name="Hubbard T."/>
        </authorList>
    </citation>
    <scope>NUCLEOTIDE SEQUENCE [LARGE SCALE GENOMIC DNA]</scope>
    <source>
        <strain evidence="2 4">C57BL/6J</strain>
    </source>
</reference>
<reference evidence="2 4" key="1">
    <citation type="journal article" date="2009" name="PLoS Biol.">
        <title>Lineage-specific biology revealed by a finished genome assembly of the mouse.</title>
        <authorList>
            <consortium name="Mouse Genome Sequencing Consortium"/>
            <person name="Church D.M."/>
            <person name="Goodstadt L."/>
            <person name="Hillier L.W."/>
            <person name="Zody M.C."/>
            <person name="Goldstein S."/>
            <person name="She X."/>
            <person name="Bult C.J."/>
            <person name="Agarwala R."/>
            <person name="Cherry J.L."/>
            <person name="DiCuccio M."/>
            <person name="Hlavina W."/>
            <person name="Kapustin Y."/>
            <person name="Meric P."/>
            <person name="Maglott D."/>
            <person name="Birtle Z."/>
            <person name="Marques A.C."/>
            <person name="Graves T."/>
            <person name="Zhou S."/>
            <person name="Teague B."/>
            <person name="Potamousis K."/>
            <person name="Churas C."/>
            <person name="Place M."/>
            <person name="Herschleb J."/>
            <person name="Runnheim R."/>
            <person name="Forrest D."/>
            <person name="Amos-Landgraf J."/>
            <person name="Schwartz D.C."/>
            <person name="Cheng Z."/>
            <person name="Lindblad-Toh K."/>
            <person name="Eichler E.E."/>
            <person name="Ponting C.P."/>
        </authorList>
    </citation>
    <scope>NUCLEOTIDE SEQUENCE [LARGE SCALE GENOMIC DNA]</scope>
    <source>
        <strain evidence="2 4">C57BL/6J</strain>
    </source>
</reference>
<proteinExistence type="predicted"/>
<dbReference type="MGI" id="MGI:2652132">
    <property type="gene designation" value="Pttg1ip"/>
</dbReference>
<dbReference type="ExpressionAtlas" id="E0CXQ8">
    <property type="expression patterns" value="baseline and differential"/>
</dbReference>
<dbReference type="GeneTree" id="ENSGT00390000004977"/>
<dbReference type="Antibodypedia" id="24351">
    <property type="antibodies" value="168 antibodies from 30 providers"/>
</dbReference>
<dbReference type="Ensembl" id="ENSMUST00000161789.8">
    <property type="protein sequence ID" value="ENSMUSP00000125094.2"/>
    <property type="gene ID" value="ENSMUSG00000009291.14"/>
</dbReference>